<evidence type="ECO:0000313" key="3">
    <source>
        <dbReference type="Proteomes" id="UP000247978"/>
    </source>
</evidence>
<gene>
    <name evidence="2" type="ORF">DFR56_11768</name>
</gene>
<sequence>MKPTLKEFNDDTALITEVQELAAQGISRDDLYVLSHDDDRTNRVAENANANQIGIAEEGLGTAVGNIFRQKGDELREKLKQFGYSQFESEELERKLDDGKILLLVNN</sequence>
<evidence type="ECO:0000259" key="1">
    <source>
        <dbReference type="Pfam" id="PF11181"/>
    </source>
</evidence>
<protein>
    <submittedName>
        <fullName evidence="2">Heat induced stress protein YflT</fullName>
    </submittedName>
</protein>
<comment type="caution">
    <text evidence="2">The sequence shown here is derived from an EMBL/GenBank/DDBJ whole genome shotgun (WGS) entry which is preliminary data.</text>
</comment>
<accession>A0A2V3VM25</accession>
<dbReference type="Proteomes" id="UP000247978">
    <property type="component" value="Unassembled WGS sequence"/>
</dbReference>
<dbReference type="AlphaFoldDB" id="A0A2V3VM25"/>
<dbReference type="EMBL" id="QJJQ01000017">
    <property type="protein sequence ID" value="PXW82630.1"/>
    <property type="molecule type" value="Genomic_DNA"/>
</dbReference>
<name>A0A2V3VM25_9BACI</name>
<organism evidence="2 3">
    <name type="scientific">Pseudogracilibacillus auburnensis</name>
    <dbReference type="NCBI Taxonomy" id="1494959"/>
    <lineage>
        <taxon>Bacteria</taxon>
        <taxon>Bacillati</taxon>
        <taxon>Bacillota</taxon>
        <taxon>Bacilli</taxon>
        <taxon>Bacillales</taxon>
        <taxon>Bacillaceae</taxon>
        <taxon>Pseudogracilibacillus</taxon>
    </lineage>
</organism>
<proteinExistence type="predicted"/>
<dbReference type="InterPro" id="IPR025889">
    <property type="entry name" value="GSP17M-like_dom"/>
</dbReference>
<reference evidence="2 3" key="1">
    <citation type="submission" date="2018-05" db="EMBL/GenBank/DDBJ databases">
        <title>Genomic Encyclopedia of Type Strains, Phase IV (KMG-IV): sequencing the most valuable type-strain genomes for metagenomic binning, comparative biology and taxonomic classification.</title>
        <authorList>
            <person name="Goeker M."/>
        </authorList>
    </citation>
    <scope>NUCLEOTIDE SEQUENCE [LARGE SCALE GENOMIC DNA]</scope>
    <source>
        <strain evidence="2 3">DSM 28556</strain>
    </source>
</reference>
<dbReference type="Pfam" id="PF11181">
    <property type="entry name" value="YflT"/>
    <property type="match status" value="1"/>
</dbReference>
<evidence type="ECO:0000313" key="2">
    <source>
        <dbReference type="EMBL" id="PXW82630.1"/>
    </source>
</evidence>
<dbReference type="OrthoDB" id="2353304at2"/>
<dbReference type="RefSeq" id="WP_110397019.1">
    <property type="nucleotide sequence ID" value="NZ_JADIJL010000005.1"/>
</dbReference>
<keyword evidence="3" id="KW-1185">Reference proteome</keyword>
<feature type="domain" description="General stress protein 17M-like" evidence="1">
    <location>
        <begin position="4"/>
        <end position="99"/>
    </location>
</feature>